<keyword evidence="5 8" id="KW-0812">Transmembrane</keyword>
<evidence type="ECO:0000256" key="1">
    <source>
        <dbReference type="ARBA" id="ARBA00004429"/>
    </source>
</evidence>
<reference evidence="10" key="2">
    <citation type="journal article" date="2016" name="Genome Announc.">
        <title>Draft Genome Sequences of Two Novel Amoeba-Resistant Intranuclear Bacteria, 'Candidatus Berkiella cookevillensis' and 'Candidatus Berkiella aquae'.</title>
        <authorList>
            <person name="Mehari Y.T."/>
            <person name="Arivett B.A."/>
            <person name="Farone A.L."/>
            <person name="Gunderson J.H."/>
            <person name="Farone M.B."/>
        </authorList>
    </citation>
    <scope>NUCLEOTIDE SEQUENCE</scope>
    <source>
        <strain evidence="10">CC99</strain>
    </source>
</reference>
<dbReference type="Gene3D" id="3.30.70.1320">
    <property type="entry name" value="Multidrug efflux transporter AcrB pore domain like"/>
    <property type="match status" value="1"/>
</dbReference>
<dbReference type="FunFam" id="1.20.1640.10:FF:000001">
    <property type="entry name" value="Efflux pump membrane transporter"/>
    <property type="match status" value="1"/>
</dbReference>
<dbReference type="Gene3D" id="3.30.70.1430">
    <property type="entry name" value="Multidrug efflux transporter AcrB pore domain"/>
    <property type="match status" value="2"/>
</dbReference>
<dbReference type="InterPro" id="IPR001036">
    <property type="entry name" value="Acrflvin-R"/>
</dbReference>
<dbReference type="Gene3D" id="3.30.2090.10">
    <property type="entry name" value="Multidrug efflux transporter AcrB TolC docking domain, DN and DC subdomains"/>
    <property type="match status" value="2"/>
</dbReference>
<name>A0A0Q9YS16_9GAMM</name>
<evidence type="ECO:0000256" key="7">
    <source>
        <dbReference type="ARBA" id="ARBA00023136"/>
    </source>
</evidence>
<dbReference type="RefSeq" id="WP_057623936.1">
    <property type="nucleotide sequence ID" value="NZ_LKHV02000001.1"/>
</dbReference>
<evidence type="ECO:0000256" key="3">
    <source>
        <dbReference type="ARBA" id="ARBA00022475"/>
    </source>
</evidence>
<evidence type="ECO:0000256" key="2">
    <source>
        <dbReference type="ARBA" id="ARBA00022448"/>
    </source>
</evidence>
<proteinExistence type="predicted"/>
<dbReference type="PANTHER" id="PTHR32063">
    <property type="match status" value="1"/>
</dbReference>
<dbReference type="PRINTS" id="PR00702">
    <property type="entry name" value="ACRIFLAVINRP"/>
</dbReference>
<evidence type="ECO:0000256" key="6">
    <source>
        <dbReference type="ARBA" id="ARBA00022989"/>
    </source>
</evidence>
<dbReference type="Pfam" id="PF00873">
    <property type="entry name" value="ACR_tran"/>
    <property type="match status" value="1"/>
</dbReference>
<dbReference type="PANTHER" id="PTHR32063:SF14">
    <property type="entry name" value="BLL4319 PROTEIN"/>
    <property type="match status" value="1"/>
</dbReference>
<dbReference type="PATRIC" id="fig|1590042.3.peg.826"/>
<protein>
    <submittedName>
        <fullName evidence="10">Efflux RND transporter permease subunit</fullName>
    </submittedName>
    <submittedName>
        <fullName evidence="9">Efflux pump membrane transporter BepE</fullName>
    </submittedName>
</protein>
<feature type="transmembrane region" description="Helical" evidence="8">
    <location>
        <begin position="462"/>
        <end position="485"/>
    </location>
</feature>
<dbReference type="InterPro" id="IPR027463">
    <property type="entry name" value="AcrB_DN_DC_subdom"/>
</dbReference>
<evidence type="ECO:0000313" key="11">
    <source>
        <dbReference type="Proteomes" id="UP000051494"/>
    </source>
</evidence>
<feature type="transmembrane region" description="Helical" evidence="8">
    <location>
        <begin position="899"/>
        <end position="920"/>
    </location>
</feature>
<feature type="transmembrane region" description="Helical" evidence="8">
    <location>
        <begin position="948"/>
        <end position="970"/>
    </location>
</feature>
<dbReference type="SUPFAM" id="SSF82693">
    <property type="entry name" value="Multidrug efflux transporter AcrB pore domain, PN1, PN2, PC1 and PC2 subdomains"/>
    <property type="match status" value="3"/>
</dbReference>
<dbReference type="EMBL" id="LKHV01000003">
    <property type="protein sequence ID" value="KRG19281.1"/>
    <property type="molecule type" value="Genomic_DNA"/>
</dbReference>
<feature type="transmembrane region" description="Helical" evidence="8">
    <location>
        <begin position="976"/>
        <end position="995"/>
    </location>
</feature>
<accession>A0A0Q9YS16</accession>
<reference evidence="10" key="3">
    <citation type="submission" date="2021-06" db="EMBL/GenBank/DDBJ databases">
        <title>Genomic Description and Analysis of Intracellular Bacteria, Candidatus Berkiella cookevillensis and Candidatus Berkiella aquae.</title>
        <authorList>
            <person name="Kidane D.T."/>
            <person name="Mehari Y.T."/>
            <person name="Rice F.C."/>
            <person name="Arivett B.A."/>
            <person name="Farone A.L."/>
            <person name="Berk S.G."/>
            <person name="Farone M.B."/>
        </authorList>
    </citation>
    <scope>NUCLEOTIDE SEQUENCE</scope>
    <source>
        <strain evidence="10">CC99</strain>
    </source>
</reference>
<comment type="subcellular location">
    <subcellularLocation>
        <location evidence="1">Cell inner membrane</location>
        <topology evidence="1">Multi-pass membrane protein</topology>
    </subcellularLocation>
</comment>
<dbReference type="AlphaFoldDB" id="A0A0Q9YS16"/>
<keyword evidence="4" id="KW-0997">Cell inner membrane</keyword>
<feature type="transmembrane region" description="Helical" evidence="8">
    <location>
        <begin position="332"/>
        <end position="352"/>
    </location>
</feature>
<dbReference type="STRING" id="437022.CC99x_00803"/>
<feature type="transmembrane region" description="Helical" evidence="8">
    <location>
        <begin position="873"/>
        <end position="893"/>
    </location>
</feature>
<reference evidence="9" key="1">
    <citation type="submission" date="2015-09" db="EMBL/GenBank/DDBJ databases">
        <title>Draft Genome Sequences of Two Novel Amoeba-resistant Intranuclear Bacteria, Candidatus Berkiella cookevillensis and Candidatus Berkiella aquae.</title>
        <authorList>
            <person name="Mehari Y.T."/>
            <person name="Arivett B.A."/>
            <person name="Farone A.L."/>
            <person name="Gunderson J.H."/>
            <person name="Farone M.B."/>
        </authorList>
    </citation>
    <scope>NUCLEOTIDE SEQUENCE [LARGE SCALE GENOMIC DNA]</scope>
    <source>
        <strain evidence="9">CC99</strain>
    </source>
</reference>
<dbReference type="GO" id="GO:0042910">
    <property type="term" value="F:xenobiotic transmembrane transporter activity"/>
    <property type="evidence" value="ECO:0007669"/>
    <property type="project" value="TreeGrafter"/>
</dbReference>
<dbReference type="Gene3D" id="3.30.70.1440">
    <property type="entry name" value="Multidrug efflux transporter AcrB pore domain"/>
    <property type="match status" value="1"/>
</dbReference>
<feature type="transmembrane region" description="Helical" evidence="8">
    <location>
        <begin position="385"/>
        <end position="409"/>
    </location>
</feature>
<dbReference type="GO" id="GO:0005886">
    <property type="term" value="C:plasma membrane"/>
    <property type="evidence" value="ECO:0007669"/>
    <property type="project" value="UniProtKB-SubCell"/>
</dbReference>
<keyword evidence="2" id="KW-0813">Transport</keyword>
<evidence type="ECO:0000313" key="9">
    <source>
        <dbReference type="EMBL" id="KRG19281.1"/>
    </source>
</evidence>
<dbReference type="SUPFAM" id="SSF82866">
    <property type="entry name" value="Multidrug efflux transporter AcrB transmembrane domain"/>
    <property type="match status" value="2"/>
</dbReference>
<feature type="transmembrane region" description="Helical" evidence="8">
    <location>
        <begin position="359"/>
        <end position="379"/>
    </location>
</feature>
<sequence length="1020" mass="112692">MKLSQFCINRPIFSIVINLMIVLTGIIAFQKLTVREYPDITTPVINVSTSYPGASAEIVESEITRVIEDALSGITGLDFLQSSSNDGSSNVTMVFKPNQDIELSANDVRDNISRVKGELPRDAKDPIVSKVEADSHAIVWISLSSEQFSLMQMSEIAEQTIKDKLEILPGVARVQMVGDRLPAMRVWIDPARLAAYQMTVQDVIHAISRQNIALPSGSIEGETTEFTIYSKTDLQTEHEFRNIILRDSNGYLVKLADVADVRIDAKSTRFIARFNGKPSVALGLVKQSTANPLDIANELYRVFPSIKNSLPKGIELQIAYDSTKVIKESIQAVRKTILEAVLLVVFIIFIFLRSMRATLIPIITIPISLLGGMMMIYIFGFSINLLTLLAMVLAIGLVVDDAIVVLENIYRHIEEGESPIAAARKGMNEIGSAVIAMTLTLAAVFAPIAFMEGKFGKLFTEFAVVLAGCVFISGFTALTLSPVMCSKLLKKESSHGKFYYIIENGINKISQKYRQSLAFCLKKRYWIVAALALVLVANGILFSSLKSEMTPMEDRGFAMLMGMAKEGATIEFTTKHALKFEPIIDSIEDIKDYFLIVGYPNVRQAIAFTILKDRNMRKASQFQVVDELNQKLYMIPGLMSFALNPPSSLSDDFFDTGVSIMIQYPGNYQKLKTTVEKVMTKARMNPKLSNLDTDLKANKPQIELVVNREKAALSGVSVDEIGQTLQILMGGRDVTHFQKGAKQYDVVVKSSKAFRHQLEDIYDVKVRTKNGMVPLINFIEAKEVTVASSLNRFNKLPSAKISASLAPDYTVDEAIEYFRGVIEEIDGLAQIDYTGTTRMYMNSSGSIYYTFLLALLVVFLVLAAQFESFIKPFVIMLSVPLATFGSLITMHLHGGSLNIYSQIGFITLVGLITKHGILIVEFTKQLRDEAVSLEEAILKASFLRFRPILMTTMATICGCIPLALAMGAGSESRQEIGWVVVGGMALGTVFTLYVVPVMLRILSGREENVAVSSESLSTVQ</sequence>
<evidence type="ECO:0000256" key="8">
    <source>
        <dbReference type="SAM" id="Phobius"/>
    </source>
</evidence>
<dbReference type="OrthoDB" id="9758297at2"/>
<evidence type="ECO:0000313" key="10">
    <source>
        <dbReference type="EMBL" id="MCS5708895.1"/>
    </source>
</evidence>
<feature type="transmembrane region" description="Helical" evidence="8">
    <location>
        <begin position="430"/>
        <end position="450"/>
    </location>
</feature>
<feature type="transmembrane region" description="Helical" evidence="8">
    <location>
        <begin position="12"/>
        <end position="29"/>
    </location>
</feature>
<keyword evidence="7 8" id="KW-0472">Membrane</keyword>
<keyword evidence="6 8" id="KW-1133">Transmembrane helix</keyword>
<dbReference type="SUPFAM" id="SSF82714">
    <property type="entry name" value="Multidrug efflux transporter AcrB TolC docking domain, DN and DC subdomains"/>
    <property type="match status" value="2"/>
</dbReference>
<evidence type="ECO:0000256" key="5">
    <source>
        <dbReference type="ARBA" id="ARBA00022692"/>
    </source>
</evidence>
<evidence type="ECO:0000256" key="4">
    <source>
        <dbReference type="ARBA" id="ARBA00022519"/>
    </source>
</evidence>
<keyword evidence="11" id="KW-1185">Reference proteome</keyword>
<keyword evidence="3" id="KW-1003">Cell membrane</keyword>
<gene>
    <name evidence="9" type="primary">bepE</name>
    <name evidence="9" type="ORF">CC99x_00803</name>
    <name evidence="10" type="ORF">CC99x_008245</name>
</gene>
<organism evidence="9">
    <name type="scientific">Candidatus Berkiella cookevillensis</name>
    <dbReference type="NCBI Taxonomy" id="437022"/>
    <lineage>
        <taxon>Bacteria</taxon>
        <taxon>Pseudomonadati</taxon>
        <taxon>Pseudomonadota</taxon>
        <taxon>Gammaproteobacteria</taxon>
        <taxon>Candidatus Berkiellales</taxon>
        <taxon>Candidatus Berkiellaceae</taxon>
        <taxon>Candidatus Berkiella</taxon>
    </lineage>
</organism>
<dbReference type="EMBL" id="LKHV02000001">
    <property type="protein sequence ID" value="MCS5708895.1"/>
    <property type="molecule type" value="Genomic_DNA"/>
</dbReference>
<feature type="transmembrane region" description="Helical" evidence="8">
    <location>
        <begin position="847"/>
        <end position="866"/>
    </location>
</feature>
<feature type="transmembrane region" description="Helical" evidence="8">
    <location>
        <begin position="525"/>
        <end position="545"/>
    </location>
</feature>
<comment type="caution">
    <text evidence="9">The sequence shown here is derived from an EMBL/GenBank/DDBJ whole genome shotgun (WGS) entry which is preliminary data.</text>
</comment>
<dbReference type="Gene3D" id="1.20.1640.10">
    <property type="entry name" value="Multidrug efflux transporter AcrB transmembrane domain"/>
    <property type="match status" value="2"/>
</dbReference>
<dbReference type="Proteomes" id="UP000051494">
    <property type="component" value="Unassembled WGS sequence"/>
</dbReference>